<proteinExistence type="predicted"/>
<accession>A0A139QL17</accession>
<dbReference type="PATRIC" id="fig|1303.84.peg.2160"/>
<evidence type="ECO:0000313" key="8">
    <source>
        <dbReference type="Proteomes" id="UP000070353"/>
    </source>
</evidence>
<organism evidence="7 8">
    <name type="scientific">Streptococcus oralis</name>
    <dbReference type="NCBI Taxonomy" id="1303"/>
    <lineage>
        <taxon>Bacteria</taxon>
        <taxon>Bacillati</taxon>
        <taxon>Bacillota</taxon>
        <taxon>Bacilli</taxon>
        <taxon>Lactobacillales</taxon>
        <taxon>Streptococcaceae</taxon>
        <taxon>Streptococcus</taxon>
    </lineage>
</organism>
<feature type="domain" description="TM2" evidence="6">
    <location>
        <begin position="90"/>
        <end position="138"/>
    </location>
</feature>
<dbReference type="Pfam" id="PF05154">
    <property type="entry name" value="TM2"/>
    <property type="match status" value="1"/>
</dbReference>
<comment type="subcellular location">
    <subcellularLocation>
        <location evidence="1">Membrane</location>
        <topology evidence="1">Multi-pass membrane protein</topology>
    </subcellularLocation>
</comment>
<evidence type="ECO:0000259" key="6">
    <source>
        <dbReference type="Pfam" id="PF05154"/>
    </source>
</evidence>
<evidence type="ECO:0000256" key="2">
    <source>
        <dbReference type="ARBA" id="ARBA00022692"/>
    </source>
</evidence>
<comment type="caution">
    <text evidence="7">The sequence shown here is derived from an EMBL/GenBank/DDBJ whole genome shotgun (WGS) entry which is preliminary data.</text>
</comment>
<keyword evidence="4 5" id="KW-0472">Membrane</keyword>
<feature type="transmembrane region" description="Helical" evidence="5">
    <location>
        <begin position="93"/>
        <end position="112"/>
    </location>
</feature>
<dbReference type="OrthoDB" id="9816361at2"/>
<keyword evidence="3 5" id="KW-1133">Transmembrane helix</keyword>
<evidence type="ECO:0000256" key="5">
    <source>
        <dbReference type="SAM" id="Phobius"/>
    </source>
</evidence>
<dbReference type="EMBL" id="LQZB01000205">
    <property type="protein sequence ID" value="KXU03214.1"/>
    <property type="molecule type" value="Genomic_DNA"/>
</dbReference>
<dbReference type="RefSeq" id="WP_061410097.1">
    <property type="nucleotide sequence ID" value="NZ_KQ970762.1"/>
</dbReference>
<gene>
    <name evidence="7" type="ORF">SORDD24_01962</name>
</gene>
<dbReference type="Proteomes" id="UP000070353">
    <property type="component" value="Unassembled WGS sequence"/>
</dbReference>
<feature type="transmembrane region" description="Helical" evidence="5">
    <location>
        <begin position="118"/>
        <end position="143"/>
    </location>
</feature>
<reference evidence="7 8" key="1">
    <citation type="submission" date="2016-01" db="EMBL/GenBank/DDBJ databases">
        <title>Highly variable Streptococcus oralis are common among viridans streptococci isolated from primates.</title>
        <authorList>
            <person name="Denapaite D."/>
            <person name="Rieger M."/>
            <person name="Koendgen S."/>
            <person name="Brueckner R."/>
            <person name="Ochigava I."/>
            <person name="Kappeler P."/>
            <person name="Maetz-Rensing K."/>
            <person name="Leendertz F."/>
            <person name="Hakenbeck R."/>
        </authorList>
    </citation>
    <scope>NUCLEOTIDE SEQUENCE [LARGE SCALE GENOMIC DNA]</scope>
    <source>
        <strain evidence="7 8">DD24</strain>
    </source>
</reference>
<keyword evidence="2 5" id="KW-0812">Transmembrane</keyword>
<evidence type="ECO:0000256" key="3">
    <source>
        <dbReference type="ARBA" id="ARBA00022989"/>
    </source>
</evidence>
<dbReference type="InterPro" id="IPR007829">
    <property type="entry name" value="TM2"/>
</dbReference>
<dbReference type="GO" id="GO:0016020">
    <property type="term" value="C:membrane"/>
    <property type="evidence" value="ECO:0007669"/>
    <property type="project" value="UniProtKB-SubCell"/>
</dbReference>
<name>A0A139QL17_STROR</name>
<dbReference type="AlphaFoldDB" id="A0A139QL17"/>
<protein>
    <recommendedName>
        <fullName evidence="6">TM2 domain-containing protein</fullName>
    </recommendedName>
</protein>
<sequence>MAKIVKVTGTEVTIAHNEEYIKVNPSELNFVPQIGDEVEIHKVDDEIIVIKTEQKKDDKINISIVNENNAVQNQSQVVNTQSTAVGLHYVNKWVYVLLAIFFGGLGAHHFYAGYNGKGFFHLILLLTGISVILGFFQGVLALFKTPDANGKIAV</sequence>
<evidence type="ECO:0000256" key="4">
    <source>
        <dbReference type="ARBA" id="ARBA00023136"/>
    </source>
</evidence>
<evidence type="ECO:0000313" key="7">
    <source>
        <dbReference type="EMBL" id="KXU03214.1"/>
    </source>
</evidence>
<evidence type="ECO:0000256" key="1">
    <source>
        <dbReference type="ARBA" id="ARBA00004141"/>
    </source>
</evidence>